<accession>A0A368BM46</accession>
<proteinExistence type="predicted"/>
<evidence type="ECO:0000256" key="1">
    <source>
        <dbReference type="SAM" id="SignalP"/>
    </source>
</evidence>
<gene>
    <name evidence="2" type="ORF">DBW97_02470</name>
</gene>
<name>A0A368BM46_9GAMM</name>
<feature type="chain" id="PRO_5017066447" evidence="1">
    <location>
        <begin position="18"/>
        <end position="224"/>
    </location>
</feature>
<dbReference type="InterPro" id="IPR021457">
    <property type="entry name" value="DUF3108"/>
</dbReference>
<dbReference type="EMBL" id="QOPD01000003">
    <property type="protein sequence ID" value="RCL38389.1"/>
    <property type="molecule type" value="Genomic_DNA"/>
</dbReference>
<dbReference type="Pfam" id="PF11306">
    <property type="entry name" value="DUF3108"/>
    <property type="match status" value="1"/>
</dbReference>
<protein>
    <submittedName>
        <fullName evidence="2">DUF3108 domain-containing protein</fullName>
    </submittedName>
</protein>
<comment type="caution">
    <text evidence="2">The sequence shown here is derived from an EMBL/GenBank/DDBJ whole genome shotgun (WGS) entry which is preliminary data.</text>
</comment>
<dbReference type="Gene3D" id="2.40.360.20">
    <property type="match status" value="1"/>
</dbReference>
<feature type="signal peptide" evidence="1">
    <location>
        <begin position="1"/>
        <end position="17"/>
    </location>
</feature>
<organism evidence="2 3">
    <name type="scientific">SAR86 cluster bacterium</name>
    <dbReference type="NCBI Taxonomy" id="2030880"/>
    <lineage>
        <taxon>Bacteria</taxon>
        <taxon>Pseudomonadati</taxon>
        <taxon>Pseudomonadota</taxon>
        <taxon>Gammaproteobacteria</taxon>
        <taxon>SAR86 cluster</taxon>
    </lineage>
</organism>
<evidence type="ECO:0000313" key="2">
    <source>
        <dbReference type="EMBL" id="RCL38389.1"/>
    </source>
</evidence>
<sequence length="224" mass="25373">MKIIFLLLLGFSLSGNAFKSFEAEFTFSHHEFGNFKMTRKFIVDGSTAQSSFKLRPLLIFEYSQKSKLNISDSEVTSIRTEVKNNIPGVNPSFFAVDFSDTEVVSEELGFNITKQNKILDQLGSDLQMRLNIKNNIARFSFDVIDNDKGNVITRTYAVEGRERIKTSFGEFNCVKVSATADTASKIIYYLAPELDYFVIKSLVELKNGKINTLKINKKPKFLEG</sequence>
<evidence type="ECO:0000313" key="3">
    <source>
        <dbReference type="Proteomes" id="UP000252147"/>
    </source>
</evidence>
<dbReference type="Proteomes" id="UP000252147">
    <property type="component" value="Unassembled WGS sequence"/>
</dbReference>
<dbReference type="AlphaFoldDB" id="A0A368BM46"/>
<keyword evidence="1" id="KW-0732">Signal</keyword>
<reference evidence="2 3" key="1">
    <citation type="journal article" date="2018" name="Microbiome">
        <title>Fine metagenomic profile of the Mediterranean stratified and mixed water columns revealed by assembly and recruitment.</title>
        <authorList>
            <person name="Haro-Moreno J.M."/>
            <person name="Lopez-Perez M."/>
            <person name="De La Torre J.R."/>
            <person name="Picazo A."/>
            <person name="Camacho A."/>
            <person name="Rodriguez-Valera F."/>
        </authorList>
    </citation>
    <scope>NUCLEOTIDE SEQUENCE [LARGE SCALE GENOMIC DNA]</scope>
    <source>
        <strain evidence="2">MED-G83</strain>
    </source>
</reference>